<evidence type="ECO:0000259" key="1">
    <source>
        <dbReference type="Pfam" id="PF10441"/>
    </source>
</evidence>
<dbReference type="AlphaFoldDB" id="A0A2G5BJB2"/>
<dbReference type="Pfam" id="PF10441">
    <property type="entry name" value="Urb2"/>
    <property type="match status" value="1"/>
</dbReference>
<evidence type="ECO:0000313" key="2">
    <source>
        <dbReference type="EMBL" id="PIA19093.1"/>
    </source>
</evidence>
<dbReference type="GO" id="GO:0005730">
    <property type="term" value="C:nucleolus"/>
    <property type="evidence" value="ECO:0007669"/>
    <property type="project" value="TreeGrafter"/>
</dbReference>
<sequence length="230" mass="24277">MCHTLGGVVRHHGGVVLDGIALVTGLLRTLLHAFVTPPTRVDAASTPWIIALAPLPLNCAAAYARVLEDLCHARRLPSTATARKLKQLHLQDTTGYVRATRGTDAADAAAVLAAHMPHVLAEYCIVQGSAATPGATPNGGLTRRMVAVSRADVLCAQKSGRIATPALREALQPGWHAVLDTIGSDGRTTLLAQLALQSRSSTNKSQSGAHEVLKSLYQSYIGFYQYSGNV</sequence>
<reference evidence="2 3" key="1">
    <citation type="journal article" date="2015" name="Genome Biol. Evol.">
        <title>Phylogenomic analyses indicate that early fungi evolved digesting cell walls of algal ancestors of land plants.</title>
        <authorList>
            <person name="Chang Y."/>
            <person name="Wang S."/>
            <person name="Sekimoto S."/>
            <person name="Aerts A.L."/>
            <person name="Choi C."/>
            <person name="Clum A."/>
            <person name="LaButti K.M."/>
            <person name="Lindquist E.A."/>
            <person name="Yee Ngan C."/>
            <person name="Ohm R.A."/>
            <person name="Salamov A.A."/>
            <person name="Grigoriev I.V."/>
            <person name="Spatafora J.W."/>
            <person name="Berbee M.L."/>
        </authorList>
    </citation>
    <scope>NUCLEOTIDE SEQUENCE [LARGE SCALE GENOMIC DNA]</scope>
    <source>
        <strain evidence="2 3">NRRL 1564</strain>
    </source>
</reference>
<keyword evidence="3" id="KW-1185">Reference proteome</keyword>
<name>A0A2G5BJB2_COERN</name>
<evidence type="ECO:0000313" key="3">
    <source>
        <dbReference type="Proteomes" id="UP000242474"/>
    </source>
</evidence>
<dbReference type="InterPro" id="IPR052609">
    <property type="entry name" value="Ribosome_Biogenesis_Reg"/>
</dbReference>
<proteinExistence type="predicted"/>
<dbReference type="PANTHER" id="PTHR15682:SF2">
    <property type="entry name" value="UNHEALTHY RIBOSOME BIOGENESIS PROTEIN 2 HOMOLOG"/>
    <property type="match status" value="1"/>
</dbReference>
<dbReference type="GO" id="GO:0042254">
    <property type="term" value="P:ribosome biogenesis"/>
    <property type="evidence" value="ECO:0007669"/>
    <property type="project" value="TreeGrafter"/>
</dbReference>
<dbReference type="OrthoDB" id="5590163at2759"/>
<dbReference type="STRING" id="763665.A0A2G5BJB2"/>
<organism evidence="2 3">
    <name type="scientific">Coemansia reversa (strain ATCC 12441 / NRRL 1564)</name>
    <dbReference type="NCBI Taxonomy" id="763665"/>
    <lineage>
        <taxon>Eukaryota</taxon>
        <taxon>Fungi</taxon>
        <taxon>Fungi incertae sedis</taxon>
        <taxon>Zoopagomycota</taxon>
        <taxon>Kickxellomycotina</taxon>
        <taxon>Kickxellomycetes</taxon>
        <taxon>Kickxellales</taxon>
        <taxon>Kickxellaceae</taxon>
        <taxon>Coemansia</taxon>
    </lineage>
</organism>
<accession>A0A2G5BJB2</accession>
<feature type="domain" description="Nucleolar 27S pre-rRNA processing Urb2/Npa2 C-terminal" evidence="1">
    <location>
        <begin position="1"/>
        <end position="228"/>
    </location>
</feature>
<gene>
    <name evidence="2" type="ORF">COEREDRAFT_79074</name>
</gene>
<dbReference type="InterPro" id="IPR018849">
    <property type="entry name" value="Urb2/Npa2_C"/>
</dbReference>
<dbReference type="EMBL" id="KZ303487">
    <property type="protein sequence ID" value="PIA19093.1"/>
    <property type="molecule type" value="Genomic_DNA"/>
</dbReference>
<protein>
    <recommendedName>
        <fullName evidence="1">Nucleolar 27S pre-rRNA processing Urb2/Npa2 C-terminal domain-containing protein</fullName>
    </recommendedName>
</protein>
<dbReference type="Proteomes" id="UP000242474">
    <property type="component" value="Unassembled WGS sequence"/>
</dbReference>
<dbReference type="PANTHER" id="PTHR15682">
    <property type="entry name" value="UNHEALTHY RIBOSOME BIOGENESIS PROTEIN 2 HOMOLOG"/>
    <property type="match status" value="1"/>
</dbReference>